<dbReference type="SMART" id="SM00324">
    <property type="entry name" value="RhoGAP"/>
    <property type="match status" value="1"/>
</dbReference>
<comment type="caution">
    <text evidence="4">The sequence shown here is derived from an EMBL/GenBank/DDBJ whole genome shotgun (WGS) entry which is preliminary data.</text>
</comment>
<evidence type="ECO:0000313" key="4">
    <source>
        <dbReference type="EMBL" id="CAG8689142.1"/>
    </source>
</evidence>
<evidence type="ECO:0000256" key="2">
    <source>
        <dbReference type="SAM" id="MobiDB-lite"/>
    </source>
</evidence>
<name>A0A9N9EW02_9GLOM</name>
<feature type="domain" description="Rho-GAP" evidence="3">
    <location>
        <begin position="184"/>
        <end position="412"/>
    </location>
</feature>
<gene>
    <name evidence="4" type="ORF">CPELLU_LOCUS11194</name>
</gene>
<dbReference type="Gene3D" id="1.10.555.10">
    <property type="entry name" value="Rho GTPase activation protein"/>
    <property type="match status" value="1"/>
</dbReference>
<feature type="compositionally biased region" description="Polar residues" evidence="2">
    <location>
        <begin position="741"/>
        <end position="759"/>
    </location>
</feature>
<sequence length="759" mass="83952">MSSIETNNGKGFPPAKPFRRRLSFRTKPTPVPEPISISGFNSVRGSIRRFRRVSGSVSSAQTSSNSTTDPATISQSTSNSQSPTFPSFPRLYNIASIARELREINLSQRTADLTAAVTEMGVEIGKKGVEFGSMARDAVVDRWKKRKEDPSSNSGLLNAKRFITRETIFGAPLKIAVTLTRVEKDIKQIYKDPSRYWVPALVLRCIEFLDVNGLEEIGIYRIPGSVTAVQRMRNIFNSGLDLNLLQSSREDPHVVATLLKMYLRELPESILSEVLLPDFSACIAKHTNSDLNAIPPAIIPGSGTQQMSTAYFTAPTLVPEALPHDLATIISRLSPYHFYTLRALFSHLSRVASKSDTNKMTISNLGLIFCPSLGIGSILFKAFICHLDIVFGKGYFSKSFEDLLMIDRHPSANSSSNSYPSSSSSSVKGLPVNKDDIDTLNNNQTDVMKNFVVNNTTFSTISPLSSSSSITVPSTPPLKDANKDINNQFNYDEFPEQHNHSLVNIAGAEKTERASSSPSVFSPSFRLRSSSVPLKVIELDFSESDEEQNLTEDEDSNDINSPTLMSFDYSDQFGTKKGVLNLTSRVSNNWTTQHSGVNDGKIGRRRRPSLEETEKWKKTLLTNTNANTPPNITEVTREEDEIDGKKIPKTGVDVKAIVSLIDSGKKSSLDFDDISKKIKQEENNRSNSLITEKKLEKENIPKVGIETSKGQKNKTAELEEEDLSLVVSLSNKDQISDEQTKQTTCKEPTSNHVNNQSEA</sequence>
<dbReference type="Pfam" id="PF00620">
    <property type="entry name" value="RhoGAP"/>
    <property type="match status" value="1"/>
</dbReference>
<feature type="region of interest" description="Disordered" evidence="2">
    <location>
        <begin position="1"/>
        <end position="37"/>
    </location>
</feature>
<feature type="compositionally biased region" description="Low complexity" evidence="2">
    <location>
        <begin position="54"/>
        <end position="68"/>
    </location>
</feature>
<feature type="compositionally biased region" description="Low complexity" evidence="2">
    <location>
        <begin position="412"/>
        <end position="426"/>
    </location>
</feature>
<dbReference type="PANTHER" id="PTHR23176">
    <property type="entry name" value="RHO/RAC/CDC GTPASE-ACTIVATING PROTEIN"/>
    <property type="match status" value="1"/>
</dbReference>
<dbReference type="AlphaFoldDB" id="A0A9N9EW02"/>
<accession>A0A9N9EW02</accession>
<proteinExistence type="predicted"/>
<dbReference type="Proteomes" id="UP000789759">
    <property type="component" value="Unassembled WGS sequence"/>
</dbReference>
<keyword evidence="1" id="KW-0343">GTPase activation</keyword>
<dbReference type="PANTHER" id="PTHR23176:SF129">
    <property type="entry name" value="RHO GTPASE ACTIVATING PROTEIN AT 16F, ISOFORM E-RELATED"/>
    <property type="match status" value="1"/>
</dbReference>
<dbReference type="InterPro" id="IPR000198">
    <property type="entry name" value="RhoGAP_dom"/>
</dbReference>
<evidence type="ECO:0000259" key="3">
    <source>
        <dbReference type="PROSITE" id="PS50238"/>
    </source>
</evidence>
<protein>
    <submittedName>
        <fullName evidence="4">24328_t:CDS:1</fullName>
    </submittedName>
</protein>
<dbReference type="GO" id="GO:0007165">
    <property type="term" value="P:signal transduction"/>
    <property type="evidence" value="ECO:0007669"/>
    <property type="project" value="InterPro"/>
</dbReference>
<dbReference type="InterPro" id="IPR050729">
    <property type="entry name" value="Rho-GAP"/>
</dbReference>
<feature type="region of interest" description="Disordered" evidence="2">
    <location>
        <begin position="54"/>
        <end position="85"/>
    </location>
</feature>
<organism evidence="4 5">
    <name type="scientific">Cetraspora pellucida</name>
    <dbReference type="NCBI Taxonomy" id="1433469"/>
    <lineage>
        <taxon>Eukaryota</taxon>
        <taxon>Fungi</taxon>
        <taxon>Fungi incertae sedis</taxon>
        <taxon>Mucoromycota</taxon>
        <taxon>Glomeromycotina</taxon>
        <taxon>Glomeromycetes</taxon>
        <taxon>Diversisporales</taxon>
        <taxon>Gigasporaceae</taxon>
        <taxon>Cetraspora</taxon>
    </lineage>
</organism>
<reference evidence="4" key="1">
    <citation type="submission" date="2021-06" db="EMBL/GenBank/DDBJ databases">
        <authorList>
            <person name="Kallberg Y."/>
            <person name="Tangrot J."/>
            <person name="Rosling A."/>
        </authorList>
    </citation>
    <scope>NUCLEOTIDE SEQUENCE</scope>
    <source>
        <strain evidence="4">FL966</strain>
    </source>
</reference>
<dbReference type="GO" id="GO:0005096">
    <property type="term" value="F:GTPase activator activity"/>
    <property type="evidence" value="ECO:0007669"/>
    <property type="project" value="UniProtKB-KW"/>
</dbReference>
<dbReference type="OrthoDB" id="185175at2759"/>
<evidence type="ECO:0000256" key="1">
    <source>
        <dbReference type="ARBA" id="ARBA00022468"/>
    </source>
</evidence>
<dbReference type="PROSITE" id="PS50238">
    <property type="entry name" value="RHOGAP"/>
    <property type="match status" value="1"/>
</dbReference>
<dbReference type="EMBL" id="CAJVQA010009737">
    <property type="protein sequence ID" value="CAG8689142.1"/>
    <property type="molecule type" value="Genomic_DNA"/>
</dbReference>
<evidence type="ECO:0000313" key="5">
    <source>
        <dbReference type="Proteomes" id="UP000789759"/>
    </source>
</evidence>
<dbReference type="SUPFAM" id="SSF48350">
    <property type="entry name" value="GTPase activation domain, GAP"/>
    <property type="match status" value="1"/>
</dbReference>
<keyword evidence="5" id="KW-1185">Reference proteome</keyword>
<feature type="region of interest" description="Disordered" evidence="2">
    <location>
        <begin position="729"/>
        <end position="759"/>
    </location>
</feature>
<dbReference type="GO" id="GO:0005737">
    <property type="term" value="C:cytoplasm"/>
    <property type="evidence" value="ECO:0007669"/>
    <property type="project" value="TreeGrafter"/>
</dbReference>
<feature type="compositionally biased region" description="Polar residues" evidence="2">
    <location>
        <begin position="69"/>
        <end position="85"/>
    </location>
</feature>
<dbReference type="InterPro" id="IPR008936">
    <property type="entry name" value="Rho_GTPase_activation_prot"/>
</dbReference>
<feature type="region of interest" description="Disordered" evidence="2">
    <location>
        <begin position="412"/>
        <end position="432"/>
    </location>
</feature>